<keyword evidence="9 10" id="KW-0407">Ion channel</keyword>
<comment type="caution">
    <text evidence="11">The sequence shown here is derived from an EMBL/GenBank/DDBJ whole genome shotgun (WGS) entry which is preliminary data.</text>
</comment>
<comment type="similarity">
    <text evidence="2 10">Belongs to the MscL family.</text>
</comment>
<protein>
    <recommendedName>
        <fullName evidence="10">Large-conductance mechanosensitive channel</fullName>
    </recommendedName>
</protein>
<dbReference type="InterPro" id="IPR037673">
    <property type="entry name" value="MSC/AndL"/>
</dbReference>
<keyword evidence="8 10" id="KW-0472">Membrane</keyword>
<keyword evidence="4 10" id="KW-1003">Cell membrane</keyword>
<keyword evidence="12" id="KW-1185">Reference proteome</keyword>
<organism evidence="11 12">
    <name type="scientific">Streptomyces neyagawaensis</name>
    <dbReference type="NCBI Taxonomy" id="42238"/>
    <lineage>
        <taxon>Bacteria</taxon>
        <taxon>Bacillati</taxon>
        <taxon>Actinomycetota</taxon>
        <taxon>Actinomycetes</taxon>
        <taxon>Kitasatosporales</taxon>
        <taxon>Streptomycetaceae</taxon>
        <taxon>Streptomyces</taxon>
    </lineage>
</organism>
<evidence type="ECO:0000256" key="3">
    <source>
        <dbReference type="ARBA" id="ARBA00022448"/>
    </source>
</evidence>
<keyword evidence="6 10" id="KW-1133">Transmembrane helix</keyword>
<dbReference type="Gene3D" id="1.10.1200.120">
    <property type="entry name" value="Large-conductance mechanosensitive channel, MscL, domain 1"/>
    <property type="match status" value="1"/>
</dbReference>
<dbReference type="PROSITE" id="PS01327">
    <property type="entry name" value="MSCL"/>
    <property type="match status" value="1"/>
</dbReference>
<evidence type="ECO:0000256" key="2">
    <source>
        <dbReference type="ARBA" id="ARBA00007254"/>
    </source>
</evidence>
<comment type="function">
    <text evidence="10">Channel that opens in response to stretch forces in the membrane lipid bilayer. May participate in the regulation of osmotic pressure changes within the cell.</text>
</comment>
<feature type="transmembrane region" description="Helical" evidence="10">
    <location>
        <begin position="32"/>
        <end position="65"/>
    </location>
</feature>
<evidence type="ECO:0000256" key="7">
    <source>
        <dbReference type="ARBA" id="ARBA00023065"/>
    </source>
</evidence>
<accession>A0ABV3AUP4</accession>
<reference evidence="11 12" key="1">
    <citation type="submission" date="2024-06" db="EMBL/GenBank/DDBJ databases">
        <title>The Natural Products Discovery Center: Release of the First 8490 Sequenced Strains for Exploring Actinobacteria Biosynthetic Diversity.</title>
        <authorList>
            <person name="Kalkreuter E."/>
            <person name="Kautsar S.A."/>
            <person name="Yang D."/>
            <person name="Bader C.D."/>
            <person name="Teijaro C.N."/>
            <person name="Fluegel L."/>
            <person name="Davis C.M."/>
            <person name="Simpson J.R."/>
            <person name="Lauterbach L."/>
            <person name="Steele A.D."/>
            <person name="Gui C."/>
            <person name="Meng S."/>
            <person name="Li G."/>
            <person name="Viehrig K."/>
            <person name="Ye F."/>
            <person name="Su P."/>
            <person name="Kiefer A.F."/>
            <person name="Nichols A."/>
            <person name="Cepeda A.J."/>
            <person name="Yan W."/>
            <person name="Fan B."/>
            <person name="Jiang Y."/>
            <person name="Adhikari A."/>
            <person name="Zheng C.-J."/>
            <person name="Schuster L."/>
            <person name="Cowan T.M."/>
            <person name="Smanski M.J."/>
            <person name="Chevrette M.G."/>
            <person name="De Carvalho L.P.S."/>
            <person name="Shen B."/>
        </authorList>
    </citation>
    <scope>NUCLEOTIDE SEQUENCE [LARGE SCALE GENOMIC DNA]</scope>
    <source>
        <strain evidence="11 12">NPDC046851</strain>
    </source>
</reference>
<sequence>MDRTSGAARRGQELLRGEKVKGFRSFILRGNVVDLAVGIVIGAAFTAVVNGFVSAFLTPLVGLATGATGNMSRKTFTVGATKFPYGAFINAAISFLLLASALYFLVVLPINKLHERLAPHQDVQAPKRDCPECLSPVPAQARRCASCTISLPAVPAQAGETTQRAG</sequence>
<evidence type="ECO:0000313" key="11">
    <source>
        <dbReference type="EMBL" id="MEU6800903.1"/>
    </source>
</evidence>
<dbReference type="PANTHER" id="PTHR30266">
    <property type="entry name" value="MECHANOSENSITIVE CHANNEL MSCL"/>
    <property type="match status" value="1"/>
</dbReference>
<evidence type="ECO:0000256" key="6">
    <source>
        <dbReference type="ARBA" id="ARBA00022989"/>
    </source>
</evidence>
<evidence type="ECO:0000256" key="1">
    <source>
        <dbReference type="ARBA" id="ARBA00004651"/>
    </source>
</evidence>
<evidence type="ECO:0000256" key="10">
    <source>
        <dbReference type="HAMAP-Rule" id="MF_00115"/>
    </source>
</evidence>
<dbReference type="InterPro" id="IPR036019">
    <property type="entry name" value="MscL_channel"/>
</dbReference>
<evidence type="ECO:0000313" key="12">
    <source>
        <dbReference type="Proteomes" id="UP001551189"/>
    </source>
</evidence>
<evidence type="ECO:0000256" key="5">
    <source>
        <dbReference type="ARBA" id="ARBA00022692"/>
    </source>
</evidence>
<keyword evidence="5 10" id="KW-0812">Transmembrane</keyword>
<dbReference type="HAMAP" id="MF_00115">
    <property type="entry name" value="MscL"/>
    <property type="match status" value="1"/>
</dbReference>
<dbReference type="SUPFAM" id="SSF81330">
    <property type="entry name" value="Gated mechanosensitive channel"/>
    <property type="match status" value="1"/>
</dbReference>
<keyword evidence="7 10" id="KW-0406">Ion transport</keyword>
<gene>
    <name evidence="10 11" type="primary">mscL</name>
    <name evidence="11" type="ORF">ABZ931_07805</name>
</gene>
<name>A0ABV3AUP4_9ACTN</name>
<dbReference type="EMBL" id="JBEYXT010000022">
    <property type="protein sequence ID" value="MEU6800903.1"/>
    <property type="molecule type" value="Genomic_DNA"/>
</dbReference>
<dbReference type="Proteomes" id="UP001551189">
    <property type="component" value="Unassembled WGS sequence"/>
</dbReference>
<proteinExistence type="inferred from homology"/>
<keyword evidence="3 10" id="KW-0813">Transport</keyword>
<dbReference type="InterPro" id="IPR001185">
    <property type="entry name" value="MS_channel"/>
</dbReference>
<evidence type="ECO:0000256" key="4">
    <source>
        <dbReference type="ARBA" id="ARBA00022475"/>
    </source>
</evidence>
<dbReference type="Pfam" id="PF01741">
    <property type="entry name" value="MscL"/>
    <property type="match status" value="1"/>
</dbReference>
<evidence type="ECO:0000256" key="9">
    <source>
        <dbReference type="ARBA" id="ARBA00023303"/>
    </source>
</evidence>
<dbReference type="PRINTS" id="PR01264">
    <property type="entry name" value="MECHCHANNEL"/>
</dbReference>
<dbReference type="NCBIfam" id="TIGR00220">
    <property type="entry name" value="mscL"/>
    <property type="match status" value="1"/>
</dbReference>
<evidence type="ECO:0000256" key="8">
    <source>
        <dbReference type="ARBA" id="ARBA00023136"/>
    </source>
</evidence>
<comment type="subunit">
    <text evidence="10">Homopentamer.</text>
</comment>
<dbReference type="PANTHER" id="PTHR30266:SF2">
    <property type="entry name" value="LARGE-CONDUCTANCE MECHANOSENSITIVE CHANNEL"/>
    <property type="match status" value="1"/>
</dbReference>
<dbReference type="InterPro" id="IPR019823">
    <property type="entry name" value="Mechanosensitive_channel_CS"/>
</dbReference>
<feature type="transmembrane region" description="Helical" evidence="10">
    <location>
        <begin position="85"/>
        <end position="108"/>
    </location>
</feature>
<comment type="subcellular location">
    <subcellularLocation>
        <location evidence="1 10">Cell membrane</location>
        <topology evidence="1 10">Multi-pass membrane protein</topology>
    </subcellularLocation>
</comment>